<dbReference type="HOGENOM" id="CLU_056890_3_0_0"/>
<dbReference type="KEGG" id="hau:Haur_1012"/>
<feature type="domain" description="N-acetyltransferase" evidence="3">
    <location>
        <begin position="19"/>
        <end position="174"/>
    </location>
</feature>
<dbReference type="InParanoid" id="A9AZB4"/>
<dbReference type="PANTHER" id="PTHR43877">
    <property type="entry name" value="AMINOALKYLPHOSPHONATE N-ACETYLTRANSFERASE-RELATED-RELATED"/>
    <property type="match status" value="1"/>
</dbReference>
<evidence type="ECO:0000256" key="2">
    <source>
        <dbReference type="ARBA" id="ARBA00023315"/>
    </source>
</evidence>
<dbReference type="EMBL" id="CP000875">
    <property type="protein sequence ID" value="ABX03660.1"/>
    <property type="molecule type" value="Genomic_DNA"/>
</dbReference>
<dbReference type="CDD" id="cd04301">
    <property type="entry name" value="NAT_SF"/>
    <property type="match status" value="2"/>
</dbReference>
<evidence type="ECO:0000259" key="3">
    <source>
        <dbReference type="PROSITE" id="PS51186"/>
    </source>
</evidence>
<dbReference type="PROSITE" id="PS51186">
    <property type="entry name" value="GNAT"/>
    <property type="match status" value="2"/>
</dbReference>
<dbReference type="eggNOG" id="COG1246">
    <property type="taxonomic scope" value="Bacteria"/>
</dbReference>
<dbReference type="Pfam" id="PF00583">
    <property type="entry name" value="Acetyltransf_1"/>
    <property type="match status" value="1"/>
</dbReference>
<protein>
    <submittedName>
        <fullName evidence="4">GCN5-related N-acetyltransferase</fullName>
    </submittedName>
</protein>
<dbReference type="SUPFAM" id="SSF55729">
    <property type="entry name" value="Acyl-CoA N-acyltransferases (Nat)"/>
    <property type="match status" value="2"/>
</dbReference>
<keyword evidence="5" id="KW-1185">Reference proteome</keyword>
<dbReference type="BioCyc" id="HAUR316274:GHYA-1029-MONOMER"/>
<name>A9AZB4_HERA2</name>
<evidence type="ECO:0000313" key="4">
    <source>
        <dbReference type="EMBL" id="ABX03660.1"/>
    </source>
</evidence>
<feature type="domain" description="N-acetyltransferase" evidence="3">
    <location>
        <begin position="186"/>
        <end position="336"/>
    </location>
</feature>
<sequence length="336" mass="38639">MTEQQAAIHLSNPPQIDGFQVRFFRDDTDFAAMAEIFTAASKALAERNITTAEDIQRQYRNTPNADLSKDLVIIEVDQQPIGYAFSRWYDETAGNRILRAIAHIRPEWLNRGIGHAILPYQEQRLREIHAENPTSNTPFFQTYGFDRNPYSAKLYQEFGYEVARRGFSMKRDLSQPIGSQELPAGIETRPSPPEVYRQVWAADAEAFRDHWGYSEPTEADFQRWVQSPFFQPELWQVAWSGDQVVGMVLNYIDQNENAEYNLKRGYTEGISVRRQWRKQGVASGLINRSLAIFRDMGMTEAALGVDSENPTGALRVYQQCGFEVEYVSNTYRKPLI</sequence>
<dbReference type="Gene3D" id="3.40.630.30">
    <property type="match status" value="1"/>
</dbReference>
<keyword evidence="1" id="KW-0808">Transferase</keyword>
<accession>A9AZB4</accession>
<evidence type="ECO:0000313" key="5">
    <source>
        <dbReference type="Proteomes" id="UP000000787"/>
    </source>
</evidence>
<evidence type="ECO:0000256" key="1">
    <source>
        <dbReference type="ARBA" id="ARBA00022679"/>
    </source>
</evidence>
<organism evidence="4 5">
    <name type="scientific">Herpetosiphon aurantiacus (strain ATCC 23779 / DSM 785 / 114-95)</name>
    <dbReference type="NCBI Taxonomy" id="316274"/>
    <lineage>
        <taxon>Bacteria</taxon>
        <taxon>Bacillati</taxon>
        <taxon>Chloroflexota</taxon>
        <taxon>Chloroflexia</taxon>
        <taxon>Herpetosiphonales</taxon>
        <taxon>Herpetosiphonaceae</taxon>
        <taxon>Herpetosiphon</taxon>
    </lineage>
</organism>
<dbReference type="STRING" id="316274.Haur_1012"/>
<keyword evidence="2" id="KW-0012">Acyltransferase</keyword>
<reference evidence="4 5" key="1">
    <citation type="journal article" date="2011" name="Stand. Genomic Sci.">
        <title>Complete genome sequence of the filamentous gliding predatory bacterium Herpetosiphon aurantiacus type strain (114-95(T)).</title>
        <authorList>
            <person name="Kiss H."/>
            <person name="Nett M."/>
            <person name="Domin N."/>
            <person name="Martin K."/>
            <person name="Maresca J.A."/>
            <person name="Copeland A."/>
            <person name="Lapidus A."/>
            <person name="Lucas S."/>
            <person name="Berry K.W."/>
            <person name="Glavina Del Rio T."/>
            <person name="Dalin E."/>
            <person name="Tice H."/>
            <person name="Pitluck S."/>
            <person name="Richardson P."/>
            <person name="Bruce D."/>
            <person name="Goodwin L."/>
            <person name="Han C."/>
            <person name="Detter J.C."/>
            <person name="Schmutz J."/>
            <person name="Brettin T."/>
            <person name="Land M."/>
            <person name="Hauser L."/>
            <person name="Kyrpides N.C."/>
            <person name="Ivanova N."/>
            <person name="Goker M."/>
            <person name="Woyke T."/>
            <person name="Klenk H.P."/>
            <person name="Bryant D.A."/>
        </authorList>
    </citation>
    <scope>NUCLEOTIDE SEQUENCE [LARGE SCALE GENOMIC DNA]</scope>
    <source>
        <strain evidence="5">ATCC 23779 / DSM 785 / 114-95</strain>
    </source>
</reference>
<dbReference type="GO" id="GO:0016747">
    <property type="term" value="F:acyltransferase activity, transferring groups other than amino-acyl groups"/>
    <property type="evidence" value="ECO:0007669"/>
    <property type="project" value="InterPro"/>
</dbReference>
<dbReference type="AlphaFoldDB" id="A9AZB4"/>
<proteinExistence type="predicted"/>
<dbReference type="eggNOG" id="COG0456">
    <property type="taxonomic scope" value="Bacteria"/>
</dbReference>
<dbReference type="InterPro" id="IPR016181">
    <property type="entry name" value="Acyl_CoA_acyltransferase"/>
</dbReference>
<dbReference type="InterPro" id="IPR000182">
    <property type="entry name" value="GNAT_dom"/>
</dbReference>
<gene>
    <name evidence="4" type="ordered locus">Haur_1012</name>
</gene>
<dbReference type="InterPro" id="IPR050832">
    <property type="entry name" value="Bact_Acetyltransf"/>
</dbReference>
<dbReference type="Proteomes" id="UP000000787">
    <property type="component" value="Chromosome"/>
</dbReference>